<dbReference type="OrthoDB" id="429521at2759"/>
<dbReference type="Proteomes" id="UP000252519">
    <property type="component" value="Unassembled WGS sequence"/>
</dbReference>
<organism evidence="1 2">
    <name type="scientific">Ancylostoma caninum</name>
    <name type="common">Dog hookworm</name>
    <dbReference type="NCBI Taxonomy" id="29170"/>
    <lineage>
        <taxon>Eukaryota</taxon>
        <taxon>Metazoa</taxon>
        <taxon>Ecdysozoa</taxon>
        <taxon>Nematoda</taxon>
        <taxon>Chromadorea</taxon>
        <taxon>Rhabditida</taxon>
        <taxon>Rhabditina</taxon>
        <taxon>Rhabditomorpha</taxon>
        <taxon>Strongyloidea</taxon>
        <taxon>Ancylostomatidae</taxon>
        <taxon>Ancylostomatinae</taxon>
        <taxon>Ancylostoma</taxon>
    </lineage>
</organism>
<reference evidence="1 2" key="1">
    <citation type="submission" date="2014-10" db="EMBL/GenBank/DDBJ databases">
        <title>Draft genome of the hookworm Ancylostoma caninum.</title>
        <authorList>
            <person name="Mitreva M."/>
        </authorList>
    </citation>
    <scope>NUCLEOTIDE SEQUENCE [LARGE SCALE GENOMIC DNA]</scope>
    <source>
        <strain evidence="1 2">Baltimore</strain>
    </source>
</reference>
<proteinExistence type="predicted"/>
<dbReference type="EMBL" id="JOJR01020150">
    <property type="protein sequence ID" value="RCN24410.1"/>
    <property type="molecule type" value="Genomic_DNA"/>
</dbReference>
<keyword evidence="2" id="KW-1185">Reference proteome</keyword>
<sequence>MITEAPLAKELIRNTYVDNIFYIFEQGMKFYDESKQLFQQAGMNLRQFVSNSSHLHNFFIEKEGSKINDNNKVLKISWNVKDDQFAIKLPRLPSPDITWMKRQVLKVVASAYDPLG</sequence>
<name>A0A368F091_ANCCA</name>
<evidence type="ECO:0000313" key="1">
    <source>
        <dbReference type="EMBL" id="RCN24410.1"/>
    </source>
</evidence>
<gene>
    <name evidence="1" type="ORF">ANCCAN_29893</name>
</gene>
<comment type="caution">
    <text evidence="1">The sequence shown here is derived from an EMBL/GenBank/DDBJ whole genome shotgun (WGS) entry which is preliminary data.</text>
</comment>
<accession>A0A368F091</accession>
<evidence type="ECO:0000313" key="2">
    <source>
        <dbReference type="Proteomes" id="UP000252519"/>
    </source>
</evidence>
<dbReference type="AlphaFoldDB" id="A0A368F091"/>
<dbReference type="STRING" id="29170.A0A368F091"/>
<protein>
    <submittedName>
        <fullName evidence="1">Uncharacterized protein</fullName>
    </submittedName>
</protein>